<organism evidence="2 3">
    <name type="scientific">Sporormia fimetaria CBS 119925</name>
    <dbReference type="NCBI Taxonomy" id="1340428"/>
    <lineage>
        <taxon>Eukaryota</taxon>
        <taxon>Fungi</taxon>
        <taxon>Dikarya</taxon>
        <taxon>Ascomycota</taxon>
        <taxon>Pezizomycotina</taxon>
        <taxon>Dothideomycetes</taxon>
        <taxon>Pleosporomycetidae</taxon>
        <taxon>Pleosporales</taxon>
        <taxon>Sporormiaceae</taxon>
        <taxon>Sporormia</taxon>
    </lineage>
</organism>
<evidence type="ECO:0000313" key="2">
    <source>
        <dbReference type="EMBL" id="KAF2749962.1"/>
    </source>
</evidence>
<feature type="compositionally biased region" description="Polar residues" evidence="1">
    <location>
        <begin position="8"/>
        <end position="20"/>
    </location>
</feature>
<feature type="compositionally biased region" description="Basic and acidic residues" evidence="1">
    <location>
        <begin position="30"/>
        <end position="43"/>
    </location>
</feature>
<gene>
    <name evidence="2" type="ORF">M011DRAFT_456684</name>
</gene>
<feature type="region of interest" description="Disordered" evidence="1">
    <location>
        <begin position="389"/>
        <end position="472"/>
    </location>
</feature>
<evidence type="ECO:0000313" key="3">
    <source>
        <dbReference type="Proteomes" id="UP000799440"/>
    </source>
</evidence>
<feature type="region of interest" description="Disordered" evidence="1">
    <location>
        <begin position="285"/>
        <end position="350"/>
    </location>
</feature>
<feature type="compositionally biased region" description="Polar residues" evidence="1">
    <location>
        <begin position="217"/>
        <end position="237"/>
    </location>
</feature>
<feature type="compositionally biased region" description="Polar residues" evidence="1">
    <location>
        <begin position="89"/>
        <end position="103"/>
    </location>
</feature>
<accession>A0A6A6VH66</accession>
<keyword evidence="3" id="KW-1185">Reference proteome</keyword>
<proteinExistence type="predicted"/>
<reference evidence="2" key="1">
    <citation type="journal article" date="2020" name="Stud. Mycol.">
        <title>101 Dothideomycetes genomes: a test case for predicting lifestyles and emergence of pathogens.</title>
        <authorList>
            <person name="Haridas S."/>
            <person name="Albert R."/>
            <person name="Binder M."/>
            <person name="Bloem J."/>
            <person name="Labutti K."/>
            <person name="Salamov A."/>
            <person name="Andreopoulos B."/>
            <person name="Baker S."/>
            <person name="Barry K."/>
            <person name="Bills G."/>
            <person name="Bluhm B."/>
            <person name="Cannon C."/>
            <person name="Castanera R."/>
            <person name="Culley D."/>
            <person name="Daum C."/>
            <person name="Ezra D."/>
            <person name="Gonzalez J."/>
            <person name="Henrissat B."/>
            <person name="Kuo A."/>
            <person name="Liang C."/>
            <person name="Lipzen A."/>
            <person name="Lutzoni F."/>
            <person name="Magnuson J."/>
            <person name="Mondo S."/>
            <person name="Nolan M."/>
            <person name="Ohm R."/>
            <person name="Pangilinan J."/>
            <person name="Park H.-J."/>
            <person name="Ramirez L."/>
            <person name="Alfaro M."/>
            <person name="Sun H."/>
            <person name="Tritt A."/>
            <person name="Yoshinaga Y."/>
            <person name="Zwiers L.-H."/>
            <person name="Turgeon B."/>
            <person name="Goodwin S."/>
            <person name="Spatafora J."/>
            <person name="Crous P."/>
            <person name="Grigoriev I."/>
        </authorList>
    </citation>
    <scope>NUCLEOTIDE SEQUENCE</scope>
    <source>
        <strain evidence="2">CBS 119925</strain>
    </source>
</reference>
<feature type="region of interest" description="Disordered" evidence="1">
    <location>
        <begin position="28"/>
        <end position="103"/>
    </location>
</feature>
<sequence>MPTKTVERTTTAVDSGGQLTHSLSTLLKAFSERERGPGTESRETPQVLLSTPQNASGSSIMESRPTQHAPGGLSDPGRAHTPTPRPGHTASSTPGGSSTHDSNNVMLPLRMQAAKLSAAGTPEFAHTLTKLHADLADLIPRNSGGAARDVTSVPDTAPAGQSDEVASKGKRRRRQRNSKRNPYVRHQCHKRAPKPPIAEQNAQEAVNGPSKAVDLTGTPSNVATDSPQHSGATTTLDGIQAQDRTVETKPRPDIMSALEAALMADPGAMSGTSKTDVILAATASSQHEHLNEDSSSGEPRTEYGTSPFVTPSKPKPTPLRHENDLSSATNDRMQGPRMPSGPRQAQGRVGPVPLRPFPWDGVAGGTLKAYLAKTRPVAPVEQSMTGYDMRSEVQHSQNQPGGAWPEKRSNKAPAQVGPGIPKGEKQLQDRGASKTVYETVKADQKFGATGPSGGRGDKGKNRMTALDLWDYY</sequence>
<protein>
    <submittedName>
        <fullName evidence="2">Uncharacterized protein</fullName>
    </submittedName>
</protein>
<dbReference type="AlphaFoldDB" id="A0A6A6VH66"/>
<feature type="compositionally biased region" description="Polar residues" evidence="1">
    <location>
        <begin position="47"/>
        <end position="66"/>
    </location>
</feature>
<feature type="compositionally biased region" description="Polar residues" evidence="1">
    <location>
        <begin position="293"/>
        <end position="309"/>
    </location>
</feature>
<dbReference type="Proteomes" id="UP000799440">
    <property type="component" value="Unassembled WGS sequence"/>
</dbReference>
<feature type="region of interest" description="Disordered" evidence="1">
    <location>
        <begin position="144"/>
        <end position="248"/>
    </location>
</feature>
<dbReference type="EMBL" id="MU006565">
    <property type="protein sequence ID" value="KAF2749962.1"/>
    <property type="molecule type" value="Genomic_DNA"/>
</dbReference>
<feature type="region of interest" description="Disordered" evidence="1">
    <location>
        <begin position="1"/>
        <end position="20"/>
    </location>
</feature>
<feature type="compositionally biased region" description="Basic residues" evidence="1">
    <location>
        <begin position="168"/>
        <end position="193"/>
    </location>
</feature>
<evidence type="ECO:0000256" key="1">
    <source>
        <dbReference type="SAM" id="MobiDB-lite"/>
    </source>
</evidence>
<name>A0A6A6VH66_9PLEO</name>
<feature type="compositionally biased region" description="Basic and acidic residues" evidence="1">
    <location>
        <begin position="422"/>
        <end position="432"/>
    </location>
</feature>